<feature type="binding site" evidence="9">
    <location>
        <begin position="356"/>
        <end position="357"/>
    </location>
    <ligand>
        <name>ATP</name>
        <dbReference type="ChEBI" id="CHEBI:30616"/>
    </ligand>
</feature>
<organism evidence="12 13">
    <name type="scientific">Candidatus Accumulibacter aalborgensis</name>
    <dbReference type="NCBI Taxonomy" id="1860102"/>
    <lineage>
        <taxon>Bacteria</taxon>
        <taxon>Pseudomonadati</taxon>
        <taxon>Pseudomonadota</taxon>
        <taxon>Betaproteobacteria</taxon>
        <taxon>Candidatus Accumulibacter</taxon>
    </lineage>
</organism>
<dbReference type="InterPro" id="IPR014729">
    <property type="entry name" value="Rossmann-like_a/b/a_fold"/>
</dbReference>
<keyword evidence="13" id="KW-1185">Reference proteome</keyword>
<evidence type="ECO:0000313" key="13">
    <source>
        <dbReference type="Proteomes" id="UP000199169"/>
    </source>
</evidence>
<evidence type="ECO:0000256" key="3">
    <source>
        <dbReference type="ARBA" id="ARBA00012737"/>
    </source>
</evidence>
<dbReference type="GO" id="GO:0005524">
    <property type="term" value="F:ATP binding"/>
    <property type="evidence" value="ECO:0007669"/>
    <property type="project" value="UniProtKB-KW"/>
</dbReference>
<dbReference type="GO" id="GO:0005829">
    <property type="term" value="C:cytosol"/>
    <property type="evidence" value="ECO:0007669"/>
    <property type="project" value="TreeGrafter"/>
</dbReference>
<dbReference type="AlphaFoldDB" id="A0A1A8XSP2"/>
<dbReference type="InterPro" id="IPR006426">
    <property type="entry name" value="Asn_synth_AEB"/>
</dbReference>
<feature type="active site" description="For GATase activity" evidence="8">
    <location>
        <position position="2"/>
    </location>
</feature>
<accession>A0A1A8XSP2</accession>
<dbReference type="Gene3D" id="3.60.20.10">
    <property type="entry name" value="Glutamine Phosphoribosylpyrophosphate, subunit 1, domain 1"/>
    <property type="match status" value="1"/>
</dbReference>
<keyword evidence="12" id="KW-0436">Ligase</keyword>
<proteinExistence type="inferred from homology"/>
<feature type="binding site" evidence="9">
    <location>
        <position position="94"/>
    </location>
    <ligand>
        <name>L-glutamine</name>
        <dbReference type="ChEBI" id="CHEBI:58359"/>
    </ligand>
</feature>
<feature type="binding site" evidence="9">
    <location>
        <position position="282"/>
    </location>
    <ligand>
        <name>ATP</name>
        <dbReference type="ChEBI" id="CHEBI:30616"/>
    </ligand>
</feature>
<dbReference type="Pfam" id="PF00733">
    <property type="entry name" value="Asn_synthase"/>
    <property type="match status" value="1"/>
</dbReference>
<dbReference type="InterPro" id="IPR033738">
    <property type="entry name" value="AsnB_N"/>
</dbReference>
<dbReference type="EMBL" id="FLQX01000113">
    <property type="protein sequence ID" value="SBT06953.1"/>
    <property type="molecule type" value="Genomic_DNA"/>
</dbReference>
<reference evidence="13" key="1">
    <citation type="submission" date="2016-06" db="EMBL/GenBank/DDBJ databases">
        <authorList>
            <person name="McIlroy S.J."/>
            <person name="Karst S.M."/>
            <person name="Albertsen M."/>
        </authorList>
    </citation>
    <scope>NUCLEOTIDE SEQUENCE [LARGE SCALE GENOMIC DNA]</scope>
</reference>
<keyword evidence="8" id="KW-0061">Asparagine biosynthesis</keyword>
<comment type="similarity">
    <text evidence="2">Belongs to the asparagine synthetase family.</text>
</comment>
<protein>
    <recommendedName>
        <fullName evidence="3">asparagine synthase (glutamine-hydrolyzing)</fullName>
        <ecNumber evidence="3">6.3.5.4</ecNumber>
    </recommendedName>
</protein>
<dbReference type="InterPro" id="IPR051786">
    <property type="entry name" value="ASN_synthetase/amidase"/>
</dbReference>
<sequence length="604" mass="66294">MCGLLAIAGGIPPDTDAALEALQHRGPQGRGQWSQPGLFLGHTLLSLATALPVAQPLINDELGLVAVVNGEFYGHEELRRELQVQGCHFRTELDSELLLHLYARRGLDGFTALRGEFAFVLCDLRKNRLYAVRDRFGIKPLYFRSDPRSLIFSSEVKAIRALGFPLEWDPTSLFQAASRQYHNLDRSLFAGISMVHPAHFLEVDLRDRSWTERPYWEMPLRQAQNRSDAEAAELLRQQVQEAVSLRLRTPHAAAIHLSGGLDSTAIACLAAAAGSDCRLFTVSYPGSAYDELEQARATAAFLGLPLQEVRVDAKAIAASLADAVVSSEGLGINGHHSAKFLLNAAIRRAGHKLALSGEGADELFAGYPFLIAGRQDAAVRGIMHAAGQGLSLAAVLSELGRIPAFFAAKAALGLAHQSLLAPDFLAQFAASDPFLDAIRQPGFAAAAKGRSELDLSLFHWIKSALPQYILRTLGDGCEMPHSIEGRVPFLDHRLCDFAATLREDQLIRDGQEKFLLRQALRGLIPEEVRVRRKHPFMAPPVIAQPPLLALLRDSLGHCPTHYCPRRLGRVIEALPTMSEAELKRWEPPLFLFLSSVALEQGMQR</sequence>
<evidence type="ECO:0000256" key="6">
    <source>
        <dbReference type="ARBA" id="ARBA00022962"/>
    </source>
</evidence>
<evidence type="ECO:0000256" key="5">
    <source>
        <dbReference type="ARBA" id="ARBA00022840"/>
    </source>
</evidence>
<dbReference type="SUPFAM" id="SSF52402">
    <property type="entry name" value="Adenine nucleotide alpha hydrolases-like"/>
    <property type="match status" value="1"/>
</dbReference>
<evidence type="ECO:0000256" key="2">
    <source>
        <dbReference type="ARBA" id="ARBA00005752"/>
    </source>
</evidence>
<dbReference type="STRING" id="1860102.ACCAA_370038"/>
<name>A0A1A8XSP2_9PROT</name>
<dbReference type="RefSeq" id="WP_186407434.1">
    <property type="nucleotide sequence ID" value="NZ_FLQX01000113.1"/>
</dbReference>
<dbReference type="Proteomes" id="UP000199169">
    <property type="component" value="Unassembled WGS sequence"/>
</dbReference>
<dbReference type="CDD" id="cd01991">
    <property type="entry name" value="Asn_synthase_B_C"/>
    <property type="match status" value="1"/>
</dbReference>
<dbReference type="InterPro" id="IPR017932">
    <property type="entry name" value="GATase_2_dom"/>
</dbReference>
<feature type="domain" description="Glutamine amidotransferase type-2" evidence="11">
    <location>
        <begin position="2"/>
        <end position="206"/>
    </location>
</feature>
<dbReference type="PANTHER" id="PTHR43284:SF1">
    <property type="entry name" value="ASPARAGINE SYNTHETASE"/>
    <property type="match status" value="1"/>
</dbReference>
<evidence type="ECO:0000256" key="10">
    <source>
        <dbReference type="PIRSR" id="PIRSR001589-3"/>
    </source>
</evidence>
<comment type="catalytic activity">
    <reaction evidence="7">
        <text>L-aspartate + L-glutamine + ATP + H2O = L-asparagine + L-glutamate + AMP + diphosphate + H(+)</text>
        <dbReference type="Rhea" id="RHEA:12228"/>
        <dbReference type="ChEBI" id="CHEBI:15377"/>
        <dbReference type="ChEBI" id="CHEBI:15378"/>
        <dbReference type="ChEBI" id="CHEBI:29985"/>
        <dbReference type="ChEBI" id="CHEBI:29991"/>
        <dbReference type="ChEBI" id="CHEBI:30616"/>
        <dbReference type="ChEBI" id="CHEBI:33019"/>
        <dbReference type="ChEBI" id="CHEBI:58048"/>
        <dbReference type="ChEBI" id="CHEBI:58359"/>
        <dbReference type="ChEBI" id="CHEBI:456215"/>
        <dbReference type="EC" id="6.3.5.4"/>
    </reaction>
</comment>
<evidence type="ECO:0000256" key="8">
    <source>
        <dbReference type="PIRSR" id="PIRSR001589-1"/>
    </source>
</evidence>
<dbReference type="NCBIfam" id="TIGR01536">
    <property type="entry name" value="asn_synth_AEB"/>
    <property type="match status" value="1"/>
</dbReference>
<gene>
    <name evidence="12" type="ORF">ACCAA_370038</name>
</gene>
<evidence type="ECO:0000256" key="1">
    <source>
        <dbReference type="ARBA" id="ARBA00005187"/>
    </source>
</evidence>
<dbReference type="PANTHER" id="PTHR43284">
    <property type="entry name" value="ASPARAGINE SYNTHETASE (GLUTAMINE-HYDROLYZING)"/>
    <property type="match status" value="1"/>
</dbReference>
<dbReference type="Pfam" id="PF13537">
    <property type="entry name" value="GATase_7"/>
    <property type="match status" value="1"/>
</dbReference>
<dbReference type="InterPro" id="IPR001962">
    <property type="entry name" value="Asn_synthase"/>
</dbReference>
<evidence type="ECO:0000256" key="4">
    <source>
        <dbReference type="ARBA" id="ARBA00022741"/>
    </source>
</evidence>
<dbReference type="Gene3D" id="3.40.50.620">
    <property type="entry name" value="HUPs"/>
    <property type="match status" value="1"/>
</dbReference>
<comment type="pathway">
    <text evidence="1">Amino-acid biosynthesis; L-asparagine biosynthesis; L-asparagine from L-aspartate (L-Gln route): step 1/1.</text>
</comment>
<dbReference type="CDD" id="cd00712">
    <property type="entry name" value="AsnB"/>
    <property type="match status" value="1"/>
</dbReference>
<dbReference type="PIRSF" id="PIRSF001589">
    <property type="entry name" value="Asn_synthetase_glu-h"/>
    <property type="match status" value="1"/>
</dbReference>
<keyword evidence="4 9" id="KW-0547">Nucleotide-binding</keyword>
<feature type="site" description="Important for beta-aspartyl-AMP intermediate formation" evidence="10">
    <location>
        <position position="358"/>
    </location>
</feature>
<keyword evidence="5 9" id="KW-0067">ATP-binding</keyword>
<dbReference type="SUPFAM" id="SSF56235">
    <property type="entry name" value="N-terminal nucleophile aminohydrolases (Ntn hydrolases)"/>
    <property type="match status" value="1"/>
</dbReference>
<dbReference type="EC" id="6.3.5.4" evidence="3"/>
<evidence type="ECO:0000256" key="7">
    <source>
        <dbReference type="ARBA" id="ARBA00048741"/>
    </source>
</evidence>
<keyword evidence="6 8" id="KW-0315">Glutamine amidotransferase</keyword>
<dbReference type="InterPro" id="IPR029055">
    <property type="entry name" value="Ntn_hydrolases_N"/>
</dbReference>
<evidence type="ECO:0000259" key="11">
    <source>
        <dbReference type="PROSITE" id="PS51278"/>
    </source>
</evidence>
<dbReference type="PROSITE" id="PS51278">
    <property type="entry name" value="GATASE_TYPE_2"/>
    <property type="match status" value="1"/>
</dbReference>
<keyword evidence="8" id="KW-0028">Amino-acid biosynthesis</keyword>
<evidence type="ECO:0000313" key="12">
    <source>
        <dbReference type="EMBL" id="SBT06953.1"/>
    </source>
</evidence>
<dbReference type="GO" id="GO:0006529">
    <property type="term" value="P:asparagine biosynthetic process"/>
    <property type="evidence" value="ECO:0007669"/>
    <property type="project" value="UniProtKB-KW"/>
</dbReference>
<dbReference type="GO" id="GO:0004066">
    <property type="term" value="F:asparagine synthase (glutamine-hydrolyzing) activity"/>
    <property type="evidence" value="ECO:0007669"/>
    <property type="project" value="UniProtKB-EC"/>
</dbReference>
<evidence type="ECO:0000256" key="9">
    <source>
        <dbReference type="PIRSR" id="PIRSR001589-2"/>
    </source>
</evidence>